<dbReference type="EMBL" id="LGGD01000229">
    <property type="protein sequence ID" value="KUK60500.1"/>
    <property type="molecule type" value="Genomic_DNA"/>
</dbReference>
<keyword evidence="2" id="KW-1133">Transmembrane helix</keyword>
<feature type="region of interest" description="Disordered" evidence="1">
    <location>
        <begin position="301"/>
        <end position="349"/>
    </location>
</feature>
<protein>
    <recommendedName>
        <fullName evidence="5">PGF-pre-PGF domain-containing protein</fullName>
    </recommendedName>
</protein>
<proteinExistence type="predicted"/>
<dbReference type="Proteomes" id="UP000054323">
    <property type="component" value="Unassembled WGS sequence"/>
</dbReference>
<evidence type="ECO:0000313" key="3">
    <source>
        <dbReference type="EMBL" id="KUK60500.1"/>
    </source>
</evidence>
<comment type="caution">
    <text evidence="3">The sequence shown here is derived from an EMBL/GenBank/DDBJ whole genome shotgun (WGS) entry which is preliminary data.</text>
</comment>
<dbReference type="PATRIC" id="fig|2198.4.peg.19"/>
<accession>A0A101GL96</accession>
<gene>
    <name evidence="3" type="ORF">XD82_1600</name>
</gene>
<evidence type="ECO:0000256" key="2">
    <source>
        <dbReference type="SAM" id="Phobius"/>
    </source>
</evidence>
<feature type="transmembrane region" description="Helical" evidence="2">
    <location>
        <begin position="355"/>
        <end position="375"/>
    </location>
</feature>
<name>A0A101GL96_9EURY</name>
<keyword evidence="2" id="KW-0812">Transmembrane</keyword>
<evidence type="ECO:0000256" key="1">
    <source>
        <dbReference type="SAM" id="MobiDB-lite"/>
    </source>
</evidence>
<keyword evidence="2" id="KW-0472">Membrane</keyword>
<feature type="region of interest" description="Disordered" evidence="1">
    <location>
        <begin position="136"/>
        <end position="156"/>
    </location>
</feature>
<evidence type="ECO:0000313" key="4">
    <source>
        <dbReference type="Proteomes" id="UP000054323"/>
    </source>
</evidence>
<feature type="compositionally biased region" description="Polar residues" evidence="1">
    <location>
        <begin position="140"/>
        <end position="153"/>
    </location>
</feature>
<feature type="compositionally biased region" description="Low complexity" evidence="1">
    <location>
        <begin position="304"/>
        <end position="315"/>
    </location>
</feature>
<feature type="compositionally biased region" description="Low complexity" evidence="1">
    <location>
        <begin position="323"/>
        <end position="349"/>
    </location>
</feature>
<organism evidence="3 4">
    <name type="scientific">Methanoculleus marisnigri</name>
    <dbReference type="NCBI Taxonomy" id="2198"/>
    <lineage>
        <taxon>Archaea</taxon>
        <taxon>Methanobacteriati</taxon>
        <taxon>Methanobacteriota</taxon>
        <taxon>Stenosarchaea group</taxon>
        <taxon>Methanomicrobia</taxon>
        <taxon>Methanomicrobiales</taxon>
        <taxon>Methanomicrobiaceae</taxon>
        <taxon>Methanoculleus</taxon>
    </lineage>
</organism>
<sequence length="378" mass="38632">MKRTPAPRTIPILTLLIAVSLLAVPALADGGAPSTIPHYFYGQIYNVDGSNAPAGSIIVASVAGNPFGMTTVTTAGQYGVNRTDGDAVKFAVWDPAMSPDDTIVFYIDGVRATESAIYESGGFTNLTLTASAALPKKQPGESTTRPVNATAGQPVTVDGGGASVNLTTKGDCQGETLVFTLFTQPPDDQAIPPGNDNIGRFAEITSSITNDNIQKVIVTLHYTDSDVAGIDENSIRVYWWSTANSTWVQLPGGVDTAANIAWGETDHFSTFALLGVTPQPAPTQRGGGGGSSGGVFITPTSNVTPTITGEETPTPVNATETSAATPAVTGGPTTATGAQATQGEPGAEAPGDLPMTAIAIVAGIVVIAAAGFLLLRQR</sequence>
<reference evidence="4" key="1">
    <citation type="journal article" date="2015" name="MBio">
        <title>Genome-Resolved Metagenomic Analysis Reveals Roles for Candidate Phyla and Other Microbial Community Members in Biogeochemical Transformations in Oil Reservoirs.</title>
        <authorList>
            <person name="Hu P."/>
            <person name="Tom L."/>
            <person name="Singh A."/>
            <person name="Thomas B.C."/>
            <person name="Baker B.J."/>
            <person name="Piceno Y.M."/>
            <person name="Andersen G.L."/>
            <person name="Banfield J.F."/>
        </authorList>
    </citation>
    <scope>NUCLEOTIDE SEQUENCE [LARGE SCALE GENOMIC DNA]</scope>
</reference>
<dbReference type="AlphaFoldDB" id="A0A101GL96"/>
<evidence type="ECO:0008006" key="5">
    <source>
        <dbReference type="Google" id="ProtNLM"/>
    </source>
</evidence>